<comment type="subcellular location">
    <subcellularLocation>
        <location evidence="1">Membrane</location>
        <topology evidence="1">Multi-pass membrane protein</topology>
    </subcellularLocation>
</comment>
<reference evidence="10" key="2">
    <citation type="submission" date="2015-01" db="EMBL/GenBank/DDBJ databases">
        <title>Evolutionary Origins and Diversification of the Mycorrhizal Mutualists.</title>
        <authorList>
            <consortium name="DOE Joint Genome Institute"/>
            <consortium name="Mycorrhizal Genomics Consortium"/>
            <person name="Kohler A."/>
            <person name="Kuo A."/>
            <person name="Nagy L.G."/>
            <person name="Floudas D."/>
            <person name="Copeland A."/>
            <person name="Barry K.W."/>
            <person name="Cichocki N."/>
            <person name="Veneault-Fourrey C."/>
            <person name="LaButti K."/>
            <person name="Lindquist E.A."/>
            <person name="Lipzen A."/>
            <person name="Lundell T."/>
            <person name="Morin E."/>
            <person name="Murat C."/>
            <person name="Riley R."/>
            <person name="Ohm R."/>
            <person name="Sun H."/>
            <person name="Tunlid A."/>
            <person name="Henrissat B."/>
            <person name="Grigoriev I.V."/>
            <person name="Hibbett D.S."/>
            <person name="Martin F."/>
        </authorList>
    </citation>
    <scope>NUCLEOTIDE SEQUENCE [LARGE SCALE GENOMIC DNA]</scope>
    <source>
        <strain evidence="10">Zn</strain>
    </source>
</reference>
<organism evidence="9 10">
    <name type="scientific">Oidiodendron maius (strain Zn)</name>
    <dbReference type="NCBI Taxonomy" id="913774"/>
    <lineage>
        <taxon>Eukaryota</taxon>
        <taxon>Fungi</taxon>
        <taxon>Dikarya</taxon>
        <taxon>Ascomycota</taxon>
        <taxon>Pezizomycotina</taxon>
        <taxon>Leotiomycetes</taxon>
        <taxon>Leotiomycetes incertae sedis</taxon>
        <taxon>Myxotrichaceae</taxon>
        <taxon>Oidiodendron</taxon>
    </lineage>
</organism>
<keyword evidence="4 7" id="KW-0812">Transmembrane</keyword>
<feature type="transmembrane region" description="Helical" evidence="7">
    <location>
        <begin position="359"/>
        <end position="377"/>
    </location>
</feature>
<dbReference type="FunFam" id="1.20.1250.20:FF:000134">
    <property type="entry name" value="MFS sugar transporter protein"/>
    <property type="match status" value="1"/>
</dbReference>
<evidence type="ECO:0000256" key="3">
    <source>
        <dbReference type="ARBA" id="ARBA00022448"/>
    </source>
</evidence>
<gene>
    <name evidence="9" type="ORF">OIDMADRAFT_138343</name>
</gene>
<name>A0A0C3CU05_OIDMZ</name>
<reference evidence="9 10" key="1">
    <citation type="submission" date="2014-04" db="EMBL/GenBank/DDBJ databases">
        <authorList>
            <consortium name="DOE Joint Genome Institute"/>
            <person name="Kuo A."/>
            <person name="Martino E."/>
            <person name="Perotto S."/>
            <person name="Kohler A."/>
            <person name="Nagy L.G."/>
            <person name="Floudas D."/>
            <person name="Copeland A."/>
            <person name="Barry K.W."/>
            <person name="Cichocki N."/>
            <person name="Veneault-Fourrey C."/>
            <person name="LaButti K."/>
            <person name="Lindquist E.A."/>
            <person name="Lipzen A."/>
            <person name="Lundell T."/>
            <person name="Morin E."/>
            <person name="Murat C."/>
            <person name="Sun H."/>
            <person name="Tunlid A."/>
            <person name="Henrissat B."/>
            <person name="Grigoriev I.V."/>
            <person name="Hibbett D.S."/>
            <person name="Martin F."/>
            <person name="Nordberg H.P."/>
            <person name="Cantor M.N."/>
            <person name="Hua S.X."/>
        </authorList>
    </citation>
    <scope>NUCLEOTIDE SEQUENCE [LARGE SCALE GENOMIC DNA]</scope>
    <source>
        <strain evidence="9 10">Zn</strain>
    </source>
</reference>
<dbReference type="Gene3D" id="1.20.1250.20">
    <property type="entry name" value="MFS general substrate transporter like domains"/>
    <property type="match status" value="1"/>
</dbReference>
<dbReference type="InterPro" id="IPR036259">
    <property type="entry name" value="MFS_trans_sf"/>
</dbReference>
<dbReference type="EMBL" id="KN832899">
    <property type="protein sequence ID" value="KIM93157.1"/>
    <property type="molecule type" value="Genomic_DNA"/>
</dbReference>
<dbReference type="AlphaFoldDB" id="A0A0C3CU05"/>
<feature type="transmembrane region" description="Helical" evidence="7">
    <location>
        <begin position="101"/>
        <end position="125"/>
    </location>
</feature>
<dbReference type="PROSITE" id="PS50850">
    <property type="entry name" value="MFS"/>
    <property type="match status" value="1"/>
</dbReference>
<dbReference type="OrthoDB" id="65569at2759"/>
<evidence type="ECO:0000256" key="7">
    <source>
        <dbReference type="SAM" id="Phobius"/>
    </source>
</evidence>
<feature type="domain" description="Major facilitator superfamily (MFS) profile" evidence="8">
    <location>
        <begin position="61"/>
        <end position="507"/>
    </location>
</feature>
<dbReference type="InterPro" id="IPR050360">
    <property type="entry name" value="MFS_Sugar_Transporters"/>
</dbReference>
<dbReference type="Pfam" id="PF00083">
    <property type="entry name" value="Sugar_tr"/>
    <property type="match status" value="1"/>
</dbReference>
<proteinExistence type="inferred from homology"/>
<evidence type="ECO:0000259" key="8">
    <source>
        <dbReference type="PROSITE" id="PS50850"/>
    </source>
</evidence>
<dbReference type="InterPro" id="IPR005828">
    <property type="entry name" value="MFS_sugar_transport-like"/>
</dbReference>
<dbReference type="InterPro" id="IPR020846">
    <property type="entry name" value="MFS_dom"/>
</dbReference>
<feature type="transmembrane region" description="Helical" evidence="7">
    <location>
        <begin position="194"/>
        <end position="220"/>
    </location>
</feature>
<dbReference type="GO" id="GO:0005351">
    <property type="term" value="F:carbohydrate:proton symporter activity"/>
    <property type="evidence" value="ECO:0007669"/>
    <property type="project" value="TreeGrafter"/>
</dbReference>
<evidence type="ECO:0000256" key="2">
    <source>
        <dbReference type="ARBA" id="ARBA00010992"/>
    </source>
</evidence>
<feature type="transmembrane region" description="Helical" evidence="7">
    <location>
        <begin position="415"/>
        <end position="437"/>
    </location>
</feature>
<feature type="transmembrane region" description="Helical" evidence="7">
    <location>
        <begin position="484"/>
        <end position="503"/>
    </location>
</feature>
<dbReference type="PANTHER" id="PTHR48022:SF2">
    <property type="entry name" value="PLASTIDIC GLUCOSE TRANSPORTER 4"/>
    <property type="match status" value="1"/>
</dbReference>
<keyword evidence="3" id="KW-0813">Transport</keyword>
<protein>
    <recommendedName>
        <fullName evidence="8">Major facilitator superfamily (MFS) profile domain-containing protein</fullName>
    </recommendedName>
</protein>
<dbReference type="SUPFAM" id="SSF103473">
    <property type="entry name" value="MFS general substrate transporter"/>
    <property type="match status" value="1"/>
</dbReference>
<accession>A0A0C3CU05</accession>
<dbReference type="Proteomes" id="UP000054321">
    <property type="component" value="Unassembled WGS sequence"/>
</dbReference>
<feature type="transmembrane region" description="Helical" evidence="7">
    <location>
        <begin position="317"/>
        <end position="339"/>
    </location>
</feature>
<evidence type="ECO:0000313" key="9">
    <source>
        <dbReference type="EMBL" id="KIM93157.1"/>
    </source>
</evidence>
<feature type="transmembrane region" description="Helical" evidence="7">
    <location>
        <begin position="458"/>
        <end position="478"/>
    </location>
</feature>
<evidence type="ECO:0000256" key="5">
    <source>
        <dbReference type="ARBA" id="ARBA00022989"/>
    </source>
</evidence>
<feature type="transmembrane region" description="Helical" evidence="7">
    <location>
        <begin position="389"/>
        <end position="409"/>
    </location>
</feature>
<dbReference type="GO" id="GO:0016020">
    <property type="term" value="C:membrane"/>
    <property type="evidence" value="ECO:0007669"/>
    <property type="project" value="UniProtKB-SubCell"/>
</dbReference>
<comment type="similarity">
    <text evidence="2">Belongs to the major facilitator superfamily. Sugar transporter (TC 2.A.1.1) family.</text>
</comment>
<feature type="transmembrane region" description="Helical" evidence="7">
    <location>
        <begin position="137"/>
        <end position="156"/>
    </location>
</feature>
<feature type="transmembrane region" description="Helical" evidence="7">
    <location>
        <begin position="226"/>
        <end position="246"/>
    </location>
</feature>
<evidence type="ECO:0000313" key="10">
    <source>
        <dbReference type="Proteomes" id="UP000054321"/>
    </source>
</evidence>
<evidence type="ECO:0000256" key="6">
    <source>
        <dbReference type="ARBA" id="ARBA00023136"/>
    </source>
</evidence>
<dbReference type="HOGENOM" id="CLU_001265_30_13_1"/>
<evidence type="ECO:0000256" key="1">
    <source>
        <dbReference type="ARBA" id="ARBA00004141"/>
    </source>
</evidence>
<evidence type="ECO:0000256" key="4">
    <source>
        <dbReference type="ARBA" id="ARBA00022692"/>
    </source>
</evidence>
<dbReference type="InParanoid" id="A0A0C3CU05"/>
<dbReference type="PANTHER" id="PTHR48022">
    <property type="entry name" value="PLASTIDIC GLUCOSE TRANSPORTER 4"/>
    <property type="match status" value="1"/>
</dbReference>
<keyword evidence="6 7" id="KW-0472">Membrane</keyword>
<keyword evidence="10" id="KW-1185">Reference proteome</keyword>
<sequence>MAEPSLGDSKIIETSANHLEGLDNVASEKFQDNSVEAAKHELNRVDLDQLSRDAITFKSRATLRLAVVIIIQGLSVAAFAIDGSSIGGITALPAFRSYFHVGTSGAALGIINAAMSIGNVCASPFQWLSDLIGRRGVSFLGNVILVCSGVLMAAAPNTECLIVGRVFSGVGASLSATVGPLYMSEIAPSSRRGLAIGLYCACYSIGAIVIAVVLLGGSYMEGNWSWRLPMVFQIGAPFIVACLIYVCTPESPRYLYANGKIEQAREVIARYHTSSEDINDAVVTAEIEQIRESMERHDAKPWDFSPLYKTINSRRRLWIIFLYSFFQQCNGSGMLSYYLPGVLNLVGIINTQQVLGVNLGITVVSYLSTVVGSFIVDRVRRRTLLLTGWSVYIFFLALMALCGGLYASGTGEKPVGYIMIVALFMFNICTGLFVNALHNMYPNEVLHYSQRAKGMGMYSFFQNSFGFAMSYGFSVVLADLQWKTYFVFMGINAFAIYATWQWFPEFRHLSLEEIDLVFETDGTLPVALANKLQDAKKERRQELHLA</sequence>
<feature type="transmembrane region" description="Helical" evidence="7">
    <location>
        <begin position="61"/>
        <end position="81"/>
    </location>
</feature>
<feature type="transmembrane region" description="Helical" evidence="7">
    <location>
        <begin position="162"/>
        <end position="182"/>
    </location>
</feature>
<keyword evidence="5 7" id="KW-1133">Transmembrane helix</keyword>